<protein>
    <submittedName>
        <fullName evidence="6">APC family permease</fullName>
    </submittedName>
</protein>
<proteinExistence type="predicted"/>
<keyword evidence="3 5" id="KW-1133">Transmembrane helix</keyword>
<organism evidence="6 7">
    <name type="scientific">Lichenibacterium minor</name>
    <dbReference type="NCBI Taxonomy" id="2316528"/>
    <lineage>
        <taxon>Bacteria</taxon>
        <taxon>Pseudomonadati</taxon>
        <taxon>Pseudomonadota</taxon>
        <taxon>Alphaproteobacteria</taxon>
        <taxon>Hyphomicrobiales</taxon>
        <taxon>Lichenihabitantaceae</taxon>
        <taxon>Lichenibacterium</taxon>
    </lineage>
</organism>
<keyword evidence="4 5" id="KW-0472">Membrane</keyword>
<feature type="transmembrane region" description="Helical" evidence="5">
    <location>
        <begin position="321"/>
        <end position="342"/>
    </location>
</feature>
<feature type="transmembrane region" description="Helical" evidence="5">
    <location>
        <begin position="20"/>
        <end position="47"/>
    </location>
</feature>
<comment type="subcellular location">
    <subcellularLocation>
        <location evidence="1">Membrane</location>
        <topology evidence="1">Multi-pass membrane protein</topology>
    </subcellularLocation>
</comment>
<dbReference type="EMBL" id="QYBB01000001">
    <property type="protein sequence ID" value="RYC34088.1"/>
    <property type="molecule type" value="Genomic_DNA"/>
</dbReference>
<evidence type="ECO:0000256" key="3">
    <source>
        <dbReference type="ARBA" id="ARBA00022989"/>
    </source>
</evidence>
<comment type="caution">
    <text evidence="6">The sequence shown here is derived from an EMBL/GenBank/DDBJ whole genome shotgun (WGS) entry which is preliminary data.</text>
</comment>
<reference evidence="6 7" key="2">
    <citation type="submission" date="2019-02" db="EMBL/GenBank/DDBJ databases">
        <title>'Lichenibacterium ramalinii' gen. nov. sp. nov., 'Lichenibacterium minor' gen. nov. sp. nov.</title>
        <authorList>
            <person name="Pankratov T."/>
        </authorList>
    </citation>
    <scope>NUCLEOTIDE SEQUENCE [LARGE SCALE GENOMIC DNA]</scope>
    <source>
        <strain evidence="6 7">RmlP026</strain>
    </source>
</reference>
<feature type="transmembrane region" description="Helical" evidence="5">
    <location>
        <begin position="108"/>
        <end position="128"/>
    </location>
</feature>
<feature type="transmembrane region" description="Helical" evidence="5">
    <location>
        <begin position="140"/>
        <end position="163"/>
    </location>
</feature>
<name>A0A4Q2UDC4_9HYPH</name>
<dbReference type="PANTHER" id="PTHR47704">
    <property type="entry name" value="POTASSIUM TRANSPORTER KIMA"/>
    <property type="match status" value="1"/>
</dbReference>
<reference evidence="6 7" key="1">
    <citation type="submission" date="2018-12" db="EMBL/GenBank/DDBJ databases">
        <authorList>
            <person name="Grouzdev D.S."/>
            <person name="Krutkina M.S."/>
        </authorList>
    </citation>
    <scope>NUCLEOTIDE SEQUENCE [LARGE SCALE GENOMIC DNA]</scope>
    <source>
        <strain evidence="6 7">RmlP026</strain>
    </source>
</reference>
<dbReference type="GO" id="GO:0022857">
    <property type="term" value="F:transmembrane transporter activity"/>
    <property type="evidence" value="ECO:0007669"/>
    <property type="project" value="InterPro"/>
</dbReference>
<feature type="transmembrane region" description="Helical" evidence="5">
    <location>
        <begin position="409"/>
        <end position="430"/>
    </location>
</feature>
<dbReference type="OrthoDB" id="9759676at2"/>
<keyword evidence="7" id="KW-1185">Reference proteome</keyword>
<dbReference type="Proteomes" id="UP000290759">
    <property type="component" value="Unassembled WGS sequence"/>
</dbReference>
<feature type="transmembrane region" description="Helical" evidence="5">
    <location>
        <begin position="273"/>
        <end position="294"/>
    </location>
</feature>
<evidence type="ECO:0000256" key="4">
    <source>
        <dbReference type="ARBA" id="ARBA00023136"/>
    </source>
</evidence>
<feature type="transmembrane region" description="Helical" evidence="5">
    <location>
        <begin position="223"/>
        <end position="242"/>
    </location>
</feature>
<dbReference type="Gene3D" id="1.20.1740.10">
    <property type="entry name" value="Amino acid/polyamine transporter I"/>
    <property type="match status" value="1"/>
</dbReference>
<feature type="transmembrane region" description="Helical" evidence="5">
    <location>
        <begin position="348"/>
        <end position="371"/>
    </location>
</feature>
<accession>A0A4Q2UDC4</accession>
<feature type="transmembrane region" description="Helical" evidence="5">
    <location>
        <begin position="183"/>
        <end position="202"/>
    </location>
</feature>
<dbReference type="Pfam" id="PF13520">
    <property type="entry name" value="AA_permease_2"/>
    <property type="match status" value="1"/>
</dbReference>
<evidence type="ECO:0000256" key="1">
    <source>
        <dbReference type="ARBA" id="ARBA00004141"/>
    </source>
</evidence>
<dbReference type="AlphaFoldDB" id="A0A4Q2UDC4"/>
<evidence type="ECO:0000313" key="7">
    <source>
        <dbReference type="Proteomes" id="UP000290759"/>
    </source>
</evidence>
<gene>
    <name evidence="6" type="ORF">D3273_01390</name>
</gene>
<dbReference type="PANTHER" id="PTHR47704:SF1">
    <property type="entry name" value="POTASSIUM TRANSPORTER KIMA"/>
    <property type="match status" value="1"/>
</dbReference>
<feature type="transmembrane region" description="Helical" evidence="5">
    <location>
        <begin position="383"/>
        <end position="403"/>
    </location>
</feature>
<evidence type="ECO:0000256" key="2">
    <source>
        <dbReference type="ARBA" id="ARBA00022692"/>
    </source>
</evidence>
<dbReference type="InterPro" id="IPR053153">
    <property type="entry name" value="APC_K+_Transporter"/>
</dbReference>
<evidence type="ECO:0000256" key="5">
    <source>
        <dbReference type="SAM" id="Phobius"/>
    </source>
</evidence>
<sequence>MGLDGLGSSAYGPEAALTVLLPLGAGGLAVVGPIMLLLVALLAILYASYRQTVLAYPSNGGAYTVSKANLGTGASLLAAAALMIDYVLNVAVGISAGIGALVSAVPALGPHTLALCLAVLALLTLVNLRGTLDGGRLFALPTYLFIACFVVVIALGVWATLASGGHPEPVVAPPAVPAATETLGLWLFLRAFASGCTAMTGVEAVSNGVSAFRAPVVGRAHGTLTVIVVTLGFLLVGIGYLARAYGIDAMDQSAPGYQSVLSQLVAAVAGRGWLYTVAIGSLLCILCLSANTSFVDFPRLCRLVARDGFLPRPFAVAGRRLVYSVGVLYLAATAALLLVAFGGITDRLIPLFAIGAFLTFTLSQAGMVVHWARKGARRHGIRLGVNALGAATTGVALLVILAAKFVEGAWITVIAIPLVILLLRGIHGYYARLDGQLRDDEPLVIGASEAPLVLVATRGWDRLTDKAVRFALQISPDVVAVHLLDLDGEDDDEGASQRLRDAWERDVAEPARAAGLNPPRLMLLQATFRRIHAPLLRLVERLRRDQPGRTVAVLVPTVAKTHLWQHLLHTHNAARLSHALMRFGGDGVVVVTIPWHLEAERFDDALIPEERRGDDAAA</sequence>
<dbReference type="GO" id="GO:0016020">
    <property type="term" value="C:membrane"/>
    <property type="evidence" value="ECO:0007669"/>
    <property type="project" value="UniProtKB-SubCell"/>
</dbReference>
<evidence type="ECO:0000313" key="6">
    <source>
        <dbReference type="EMBL" id="RYC34088.1"/>
    </source>
</evidence>
<dbReference type="InterPro" id="IPR002293">
    <property type="entry name" value="AA/rel_permease1"/>
</dbReference>
<feature type="transmembrane region" description="Helical" evidence="5">
    <location>
        <begin position="76"/>
        <end position="102"/>
    </location>
</feature>
<keyword evidence="2 5" id="KW-0812">Transmembrane</keyword>